<sequence>MRAGAEVRVDLAAADPPGKLALVATGHAVALVPGVLARALCPDVTPVPLVDPRPGASTRSPLAATRIP</sequence>
<reference evidence="1" key="1">
    <citation type="submission" date="2024-07" db="EMBL/GenBank/DDBJ databases">
        <title>Genome sequencing of plant associated microbes to promote plant fitness in Sorghum bicolor and Oryza sativa.</title>
        <authorList>
            <person name="Coleman-Derr D."/>
        </authorList>
    </citation>
    <scope>NUCLEOTIDE SEQUENCE</scope>
    <source>
        <strain evidence="1">SAI-173</strain>
    </source>
</reference>
<evidence type="ECO:0000313" key="2">
    <source>
        <dbReference type="Proteomes" id="UP001565447"/>
    </source>
</evidence>
<protein>
    <submittedName>
        <fullName evidence="1">DNA-binding transcriptional LysR family regulator</fullName>
    </submittedName>
</protein>
<comment type="caution">
    <text evidence="1">The sequence shown here is derived from an EMBL/GenBank/DDBJ whole genome shotgun (WGS) entry which is preliminary data.</text>
</comment>
<accession>A0ACC6UMJ7</accession>
<keyword evidence="1" id="KW-0238">DNA-binding</keyword>
<evidence type="ECO:0000313" key="1">
    <source>
        <dbReference type="EMBL" id="MEY9812603.1"/>
    </source>
</evidence>
<dbReference type="Proteomes" id="UP001565447">
    <property type="component" value="Unassembled WGS sequence"/>
</dbReference>
<dbReference type="EMBL" id="JBGCBD010000002">
    <property type="protein sequence ID" value="MEY9812603.1"/>
    <property type="molecule type" value="Genomic_DNA"/>
</dbReference>
<name>A0ACC6UMJ7_STRAO</name>
<proteinExistence type="predicted"/>
<organism evidence="1 2">
    <name type="scientific">Streptomyces albogriseolus</name>
    <dbReference type="NCBI Taxonomy" id="1887"/>
    <lineage>
        <taxon>Bacteria</taxon>
        <taxon>Bacillati</taxon>
        <taxon>Actinomycetota</taxon>
        <taxon>Actinomycetes</taxon>
        <taxon>Kitasatosporales</taxon>
        <taxon>Streptomycetaceae</taxon>
        <taxon>Streptomyces</taxon>
        <taxon>Streptomyces albogriseolus group</taxon>
    </lineage>
</organism>
<keyword evidence="2" id="KW-1185">Reference proteome</keyword>
<gene>
    <name evidence="1" type="ORF">RKD21_002860</name>
</gene>